<sequence length="181" mass="20346">LYSSRFCLHLQTTWVRQRWWYRETWKVLPVSLPPLSTLECLACQLSGPTPTIIATVYRPPKFSSEFLNELSALLSHLSALSPNVILLGDFNIHMDNTALPISKDFSSSLDSFSFHQYANFPTHIKGHTLDLICCSGLTPPTVQLIRSLTQTTSSSHFLFPSVSPSSSHPVSFHFVILRTLI</sequence>
<dbReference type="PANTHER" id="PTHR33776:SF3">
    <property type="entry name" value="PHD-TYPE DOMAIN-CONTAINING PROTEIN"/>
    <property type="match status" value="1"/>
</dbReference>
<dbReference type="PANTHER" id="PTHR33776">
    <property type="entry name" value="ENDO/EXONUCLEASE/PHOSPHATASE DOMAIN-CONTAINING PROTEIN"/>
    <property type="match status" value="1"/>
</dbReference>
<evidence type="ECO:0000259" key="1">
    <source>
        <dbReference type="Pfam" id="PF03372"/>
    </source>
</evidence>
<reference evidence="2" key="1">
    <citation type="submission" date="2016-05" db="EMBL/GenBank/DDBJ databases">
        <authorList>
            <person name="Lavstsen T."/>
            <person name="Jespersen J.S."/>
        </authorList>
    </citation>
    <scope>NUCLEOTIDE SEQUENCE</scope>
    <source>
        <tissue evidence="2">Brain</tissue>
    </source>
</reference>
<proteinExistence type="predicted"/>
<feature type="non-terminal residue" evidence="2">
    <location>
        <position position="181"/>
    </location>
</feature>
<accession>A0A1A8H0I3</accession>
<feature type="non-terminal residue" evidence="2">
    <location>
        <position position="1"/>
    </location>
</feature>
<dbReference type="GO" id="GO:0003824">
    <property type="term" value="F:catalytic activity"/>
    <property type="evidence" value="ECO:0007669"/>
    <property type="project" value="InterPro"/>
</dbReference>
<organism evidence="2">
    <name type="scientific">Nothobranchius korthausae</name>
    <dbReference type="NCBI Taxonomy" id="1143690"/>
    <lineage>
        <taxon>Eukaryota</taxon>
        <taxon>Metazoa</taxon>
        <taxon>Chordata</taxon>
        <taxon>Craniata</taxon>
        <taxon>Vertebrata</taxon>
        <taxon>Euteleostomi</taxon>
        <taxon>Actinopterygii</taxon>
        <taxon>Neopterygii</taxon>
        <taxon>Teleostei</taxon>
        <taxon>Neoteleostei</taxon>
        <taxon>Acanthomorphata</taxon>
        <taxon>Ovalentaria</taxon>
        <taxon>Atherinomorphae</taxon>
        <taxon>Cyprinodontiformes</taxon>
        <taxon>Nothobranchiidae</taxon>
        <taxon>Nothobranchius</taxon>
    </lineage>
</organism>
<dbReference type="AlphaFoldDB" id="A0A1A8H0I3"/>
<feature type="domain" description="Endonuclease/exonuclease/phosphatase" evidence="1">
    <location>
        <begin position="45"/>
        <end position="138"/>
    </location>
</feature>
<dbReference type="Pfam" id="PF03372">
    <property type="entry name" value="Exo_endo_phos"/>
    <property type="match status" value="1"/>
</dbReference>
<dbReference type="InterPro" id="IPR005135">
    <property type="entry name" value="Endo/exonuclease/phosphatase"/>
</dbReference>
<dbReference type="Gene3D" id="3.60.10.10">
    <property type="entry name" value="Endonuclease/exonuclease/phosphatase"/>
    <property type="match status" value="1"/>
</dbReference>
<protein>
    <recommendedName>
        <fullName evidence="1">Endonuclease/exonuclease/phosphatase domain-containing protein</fullName>
    </recommendedName>
</protein>
<evidence type="ECO:0000313" key="2">
    <source>
        <dbReference type="EMBL" id="SBQ76779.1"/>
    </source>
</evidence>
<dbReference type="InterPro" id="IPR036691">
    <property type="entry name" value="Endo/exonu/phosph_ase_sf"/>
</dbReference>
<dbReference type="EMBL" id="HAEC01008641">
    <property type="protein sequence ID" value="SBQ76779.1"/>
    <property type="molecule type" value="Transcribed_RNA"/>
</dbReference>
<gene>
    <name evidence="2" type="primary">Nfu_g_1_026059</name>
</gene>
<reference evidence="2" key="2">
    <citation type="submission" date="2016-06" db="EMBL/GenBank/DDBJ databases">
        <title>The genome of a short-lived fish provides insights into sex chromosome evolution and the genetic control of aging.</title>
        <authorList>
            <person name="Reichwald K."/>
            <person name="Felder M."/>
            <person name="Petzold A."/>
            <person name="Koch P."/>
            <person name="Groth M."/>
            <person name="Platzer M."/>
        </authorList>
    </citation>
    <scope>NUCLEOTIDE SEQUENCE</scope>
    <source>
        <tissue evidence="2">Brain</tissue>
    </source>
</reference>
<dbReference type="SUPFAM" id="SSF56219">
    <property type="entry name" value="DNase I-like"/>
    <property type="match status" value="1"/>
</dbReference>
<name>A0A1A8H0I3_9TELE</name>